<evidence type="ECO:0000256" key="2">
    <source>
        <dbReference type="ARBA" id="ARBA00023002"/>
    </source>
</evidence>
<comment type="caution">
    <text evidence="4">The sequence shown here is derived from an EMBL/GenBank/DDBJ whole genome shotgun (WGS) entry which is preliminary data.</text>
</comment>
<dbReference type="Gene3D" id="3.50.50.60">
    <property type="entry name" value="FAD/NAD(P)-binding domain"/>
    <property type="match status" value="1"/>
</dbReference>
<evidence type="ECO:0000256" key="1">
    <source>
        <dbReference type="ARBA" id="ARBA00022630"/>
    </source>
</evidence>
<reference evidence="4" key="1">
    <citation type="submission" date="2021-02" db="EMBL/GenBank/DDBJ databases">
        <authorList>
            <person name="Dougan E. K."/>
            <person name="Rhodes N."/>
            <person name="Thang M."/>
            <person name="Chan C."/>
        </authorList>
    </citation>
    <scope>NUCLEOTIDE SEQUENCE</scope>
</reference>
<keyword evidence="2" id="KW-0560">Oxidoreductase</keyword>
<dbReference type="InterPro" id="IPR050315">
    <property type="entry name" value="FAD-oxidoreductase_2"/>
</dbReference>
<name>A0A812K4D6_SYMPI</name>
<dbReference type="AlphaFoldDB" id="A0A812K4D6"/>
<sequence>MVVANQVLERGGRVLVLDKAPFCGGNSAEATAGISFPKSQDDANTSFRDDVKAFGRSTAALAEILGRNSLPDMSWLVDQFDLNFSVVAKHAGHSHPRTCRTGDGMPGVTITCALIQRVEKVAEVSDRARVVTKAEVSRFLCRQGNVECCECQKFGRSSKVYGPVILCTGGFAAGAGPGSVLAKYRPDLMNLPTASAEHCTGDALKLGEDVGAKTLDMEWVQLHPTGIGSRICHEVAIPLNRIPVQKQVEVPTQKLSAARLGVLPAPE</sequence>
<feature type="non-terminal residue" evidence="4">
    <location>
        <position position="1"/>
    </location>
</feature>
<dbReference type="Proteomes" id="UP000649617">
    <property type="component" value="Unassembled WGS sequence"/>
</dbReference>
<dbReference type="InterPro" id="IPR003953">
    <property type="entry name" value="FAD-dep_OxRdtase_2_FAD-bd"/>
</dbReference>
<evidence type="ECO:0000313" key="4">
    <source>
        <dbReference type="EMBL" id="CAE7220209.1"/>
    </source>
</evidence>
<dbReference type="EMBL" id="CAJNIZ010003226">
    <property type="protein sequence ID" value="CAE7220209.1"/>
    <property type="molecule type" value="Genomic_DNA"/>
</dbReference>
<dbReference type="PANTHER" id="PTHR43400">
    <property type="entry name" value="FUMARATE REDUCTASE"/>
    <property type="match status" value="1"/>
</dbReference>
<keyword evidence="1" id="KW-0285">Flavoprotein</keyword>
<dbReference type="SUPFAM" id="SSF51905">
    <property type="entry name" value="FAD/NAD(P)-binding domain"/>
    <property type="match status" value="1"/>
</dbReference>
<proteinExistence type="predicted"/>
<dbReference type="OrthoDB" id="416565at2759"/>
<keyword evidence="5" id="KW-1185">Reference proteome</keyword>
<organism evidence="4 5">
    <name type="scientific">Symbiodinium pilosum</name>
    <name type="common">Dinoflagellate</name>
    <dbReference type="NCBI Taxonomy" id="2952"/>
    <lineage>
        <taxon>Eukaryota</taxon>
        <taxon>Sar</taxon>
        <taxon>Alveolata</taxon>
        <taxon>Dinophyceae</taxon>
        <taxon>Suessiales</taxon>
        <taxon>Symbiodiniaceae</taxon>
        <taxon>Symbiodinium</taxon>
    </lineage>
</organism>
<dbReference type="PANTHER" id="PTHR43400:SF1">
    <property type="entry name" value="FUMARATE REDUCTASE"/>
    <property type="match status" value="1"/>
</dbReference>
<evidence type="ECO:0000313" key="5">
    <source>
        <dbReference type="Proteomes" id="UP000649617"/>
    </source>
</evidence>
<protein>
    <submittedName>
        <fullName evidence="4">Osm1 protein</fullName>
    </submittedName>
</protein>
<accession>A0A812K4D6</accession>
<evidence type="ECO:0000259" key="3">
    <source>
        <dbReference type="Pfam" id="PF00890"/>
    </source>
</evidence>
<feature type="domain" description="FAD-dependent oxidoreductase 2 FAD-binding" evidence="3">
    <location>
        <begin position="3"/>
        <end position="227"/>
    </location>
</feature>
<gene>
    <name evidence="4" type="primary">osm1</name>
    <name evidence="4" type="ORF">SPIL2461_LOCUS2865</name>
</gene>
<dbReference type="Pfam" id="PF00890">
    <property type="entry name" value="FAD_binding_2"/>
    <property type="match status" value="1"/>
</dbReference>
<dbReference type="GO" id="GO:0016491">
    <property type="term" value="F:oxidoreductase activity"/>
    <property type="evidence" value="ECO:0007669"/>
    <property type="project" value="UniProtKB-KW"/>
</dbReference>
<dbReference type="InterPro" id="IPR036188">
    <property type="entry name" value="FAD/NAD-bd_sf"/>
</dbReference>